<keyword evidence="3" id="KW-1185">Reference proteome</keyword>
<evidence type="ECO:0000256" key="1">
    <source>
        <dbReference type="SAM" id="Phobius"/>
    </source>
</evidence>
<keyword evidence="1" id="KW-1133">Transmembrane helix</keyword>
<feature type="transmembrane region" description="Helical" evidence="1">
    <location>
        <begin position="132"/>
        <end position="150"/>
    </location>
</feature>
<keyword evidence="1" id="KW-0472">Membrane</keyword>
<organism evidence="2 3">
    <name type="scientific">Mycena albidolilacea</name>
    <dbReference type="NCBI Taxonomy" id="1033008"/>
    <lineage>
        <taxon>Eukaryota</taxon>
        <taxon>Fungi</taxon>
        <taxon>Dikarya</taxon>
        <taxon>Basidiomycota</taxon>
        <taxon>Agaricomycotina</taxon>
        <taxon>Agaricomycetes</taxon>
        <taxon>Agaricomycetidae</taxon>
        <taxon>Agaricales</taxon>
        <taxon>Marasmiineae</taxon>
        <taxon>Mycenaceae</taxon>
        <taxon>Mycena</taxon>
    </lineage>
</organism>
<reference evidence="2" key="1">
    <citation type="submission" date="2023-03" db="EMBL/GenBank/DDBJ databases">
        <title>Massive genome expansion in bonnet fungi (Mycena s.s.) driven by repeated elements and novel gene families across ecological guilds.</title>
        <authorList>
            <consortium name="Lawrence Berkeley National Laboratory"/>
            <person name="Harder C.B."/>
            <person name="Miyauchi S."/>
            <person name="Viragh M."/>
            <person name="Kuo A."/>
            <person name="Thoen E."/>
            <person name="Andreopoulos B."/>
            <person name="Lu D."/>
            <person name="Skrede I."/>
            <person name="Drula E."/>
            <person name="Henrissat B."/>
            <person name="Morin E."/>
            <person name="Kohler A."/>
            <person name="Barry K."/>
            <person name="LaButti K."/>
            <person name="Morin E."/>
            <person name="Salamov A."/>
            <person name="Lipzen A."/>
            <person name="Mereny Z."/>
            <person name="Hegedus B."/>
            <person name="Baldrian P."/>
            <person name="Stursova M."/>
            <person name="Weitz H."/>
            <person name="Taylor A."/>
            <person name="Grigoriev I.V."/>
            <person name="Nagy L.G."/>
            <person name="Martin F."/>
            <person name="Kauserud H."/>
        </authorList>
    </citation>
    <scope>NUCLEOTIDE SEQUENCE</scope>
    <source>
        <strain evidence="2">CBHHK002</strain>
    </source>
</reference>
<dbReference type="EMBL" id="JARIHO010000014">
    <property type="protein sequence ID" value="KAJ7350914.1"/>
    <property type="molecule type" value="Genomic_DNA"/>
</dbReference>
<comment type="caution">
    <text evidence="2">The sequence shown here is derived from an EMBL/GenBank/DDBJ whole genome shotgun (WGS) entry which is preliminary data.</text>
</comment>
<accession>A0AAD7A763</accession>
<evidence type="ECO:0000313" key="3">
    <source>
        <dbReference type="Proteomes" id="UP001218218"/>
    </source>
</evidence>
<evidence type="ECO:0000313" key="2">
    <source>
        <dbReference type="EMBL" id="KAJ7350914.1"/>
    </source>
</evidence>
<dbReference type="Proteomes" id="UP001218218">
    <property type="component" value="Unassembled WGS sequence"/>
</dbReference>
<proteinExistence type="predicted"/>
<keyword evidence="1" id="KW-0812">Transmembrane</keyword>
<dbReference type="AlphaFoldDB" id="A0AAD7A763"/>
<name>A0AAD7A763_9AGAR</name>
<sequence length="155" mass="17135">MYHDFQDQSITVRGDGPSAGYISVGFFGGEYSLTLFPDLTKELSGGQQIGECRIVYLYTFVAIALELAKWLVPSISSTAALYPCRNEPRWARIPPVAPHRVHSLDHSYHDYGGGRHPFGHRGLALRAGIQRLEFVVVAMLAAMLVLWAVAPAHKI</sequence>
<gene>
    <name evidence="2" type="ORF">DFH08DRAFT_996005</name>
</gene>
<protein>
    <submittedName>
        <fullName evidence="2">Uncharacterized protein</fullName>
    </submittedName>
</protein>